<comment type="subunit">
    <text evidence="12">Monomer. Interacts with DnaB.</text>
</comment>
<evidence type="ECO:0000256" key="11">
    <source>
        <dbReference type="ARBA" id="ARBA00023163"/>
    </source>
</evidence>
<accession>A0A9D2K044</accession>
<dbReference type="InterPro" id="IPR034151">
    <property type="entry name" value="TOPRIM_DnaG_bac"/>
</dbReference>
<keyword evidence="3 12" id="KW-0808">Transferase</keyword>
<dbReference type="AlphaFoldDB" id="A0A9D2K044"/>
<evidence type="ECO:0000313" key="16">
    <source>
        <dbReference type="EMBL" id="HIZ72279.1"/>
    </source>
</evidence>
<comment type="catalytic activity">
    <reaction evidence="12">
        <text>ssDNA + n NTP = ssDNA/pppN(pN)n-1 hybrid + (n-1) diphosphate.</text>
        <dbReference type="EC" id="2.7.7.101"/>
    </reaction>
</comment>
<evidence type="ECO:0000259" key="15">
    <source>
        <dbReference type="PROSITE" id="PS50880"/>
    </source>
</evidence>
<dbReference type="Gene3D" id="3.40.1360.10">
    <property type="match status" value="1"/>
</dbReference>
<evidence type="ECO:0000256" key="4">
    <source>
        <dbReference type="ARBA" id="ARBA00022695"/>
    </source>
</evidence>
<keyword evidence="10 12" id="KW-0238">DNA-binding</keyword>
<dbReference type="GO" id="GO:1990077">
    <property type="term" value="C:primosome complex"/>
    <property type="evidence" value="ECO:0007669"/>
    <property type="project" value="UniProtKB-KW"/>
</dbReference>
<dbReference type="GO" id="GO:0003899">
    <property type="term" value="F:DNA-directed RNA polymerase activity"/>
    <property type="evidence" value="ECO:0007669"/>
    <property type="project" value="UniProtKB-UniRule"/>
</dbReference>
<feature type="zinc finger region" description="CHC2-type" evidence="12 14">
    <location>
        <begin position="40"/>
        <end position="64"/>
    </location>
</feature>
<evidence type="ECO:0000313" key="17">
    <source>
        <dbReference type="Proteomes" id="UP000824102"/>
    </source>
</evidence>
<keyword evidence="8 12" id="KW-0862">Zinc</keyword>
<dbReference type="SMART" id="SM00493">
    <property type="entry name" value="TOPRIM"/>
    <property type="match status" value="1"/>
</dbReference>
<feature type="domain" description="Toprim" evidence="15">
    <location>
        <begin position="262"/>
        <end position="343"/>
    </location>
</feature>
<dbReference type="InterPro" id="IPR036977">
    <property type="entry name" value="DNA_primase_Znf_CHC2"/>
</dbReference>
<keyword evidence="5 12" id="KW-0235">DNA replication</keyword>
<dbReference type="Gene3D" id="3.90.980.10">
    <property type="entry name" value="DNA primase, catalytic core, N-terminal domain"/>
    <property type="match status" value="1"/>
</dbReference>
<evidence type="ECO:0000256" key="2">
    <source>
        <dbReference type="ARBA" id="ARBA00022515"/>
    </source>
</evidence>
<dbReference type="InterPro" id="IPR006295">
    <property type="entry name" value="DNA_primase_DnaG"/>
</dbReference>
<organism evidence="16 17">
    <name type="scientific">Candidatus Gallimonas intestinavium</name>
    <dbReference type="NCBI Taxonomy" id="2838603"/>
    <lineage>
        <taxon>Bacteria</taxon>
        <taxon>Bacillati</taxon>
        <taxon>Bacillota</taxon>
        <taxon>Clostridia</taxon>
        <taxon>Candidatus Gallimonas</taxon>
    </lineage>
</organism>
<proteinExistence type="inferred from homology"/>
<keyword evidence="11 12" id="KW-0804">Transcription</keyword>
<dbReference type="HAMAP" id="MF_00974">
    <property type="entry name" value="DNA_primase_DnaG"/>
    <property type="match status" value="1"/>
</dbReference>
<dbReference type="PANTHER" id="PTHR30313">
    <property type="entry name" value="DNA PRIMASE"/>
    <property type="match status" value="1"/>
</dbReference>
<dbReference type="NCBIfam" id="TIGR01391">
    <property type="entry name" value="dnaG"/>
    <property type="match status" value="1"/>
</dbReference>
<keyword evidence="4 12" id="KW-0548">Nucleotidyltransferase</keyword>
<dbReference type="FunFam" id="3.90.580.10:FF:000001">
    <property type="entry name" value="DNA primase"/>
    <property type="match status" value="1"/>
</dbReference>
<evidence type="ECO:0000256" key="7">
    <source>
        <dbReference type="ARBA" id="ARBA00022771"/>
    </source>
</evidence>
<dbReference type="GO" id="GO:0005737">
    <property type="term" value="C:cytoplasm"/>
    <property type="evidence" value="ECO:0007669"/>
    <property type="project" value="TreeGrafter"/>
</dbReference>
<dbReference type="GO" id="GO:0006269">
    <property type="term" value="P:DNA replication, synthesis of primer"/>
    <property type="evidence" value="ECO:0007669"/>
    <property type="project" value="UniProtKB-UniRule"/>
</dbReference>
<evidence type="ECO:0000256" key="6">
    <source>
        <dbReference type="ARBA" id="ARBA00022723"/>
    </source>
</evidence>
<dbReference type="CDD" id="cd03364">
    <property type="entry name" value="TOPRIM_DnaG_primases"/>
    <property type="match status" value="1"/>
</dbReference>
<dbReference type="InterPro" id="IPR037068">
    <property type="entry name" value="DNA_primase_core_N_sf"/>
</dbReference>
<comment type="function">
    <text evidence="12 13">RNA polymerase that catalyzes the synthesis of short RNA molecules used as primers for DNA polymerase during DNA replication.</text>
</comment>
<evidence type="ECO:0000256" key="1">
    <source>
        <dbReference type="ARBA" id="ARBA00022478"/>
    </source>
</evidence>
<dbReference type="FunFam" id="3.40.1360.10:FF:000002">
    <property type="entry name" value="DNA primase"/>
    <property type="match status" value="1"/>
</dbReference>
<comment type="caution">
    <text evidence="16">The sequence shown here is derived from an EMBL/GenBank/DDBJ whole genome shotgun (WGS) entry which is preliminary data.</text>
</comment>
<sequence length="589" mass="66305">MKQLFPPEFMEQLKQKNDIVEVIGSYVKLERRGYTYWACCPFHHEKTPSFAVNASDGYYHCFGCGVSGDVIGFIKNYENVDFRQAVEILAARAGLEVPAYDDRAAEESARRKKKLDRLHLLMRDAARFYLSNLYSGQAQAHLAYTAKRGLSPTIMKKFGLGASLDFRSLPEFLLDRGYTREECLESGACSEANGRIYDSLAGRLIVPIIDQMDEVIAFGGRLLEKSDRAKYKNTRETVLFNKSRTLFNLNQVKKLRRAGGLNSLIMVEGYMDAISLAQAGFPNVVASMGTSLTKDQARLCKRYADDVFISYDGDFAGQKANLRGLDIMKQEGLKVRVVPLPDGLDPDDVIRTQGREGYQKCLDAAMPLIDFRIHAAKTKYDLSRTDDRRDFVREALGIVREAESATEREQLLRRISADADVSLGALQRDLDAVPASAAPPPDEPVHKEDNAAGDRKAERFVLAACLFQKPYARECGLSGIRFSSEDLKLIADYIERGRREGHIRPSGLFDEMSAEGELSEVLDLDLGDNLDGERAERYFRDSLRLLKERSLREEIAAYRSRFDAATDRAEKQEMLSRISELTKKLGSLR</sequence>
<dbReference type="Gene3D" id="3.90.580.10">
    <property type="entry name" value="Zinc finger, CHC2-type domain"/>
    <property type="match status" value="1"/>
</dbReference>
<reference evidence="16" key="2">
    <citation type="submission" date="2021-04" db="EMBL/GenBank/DDBJ databases">
        <authorList>
            <person name="Gilroy R."/>
        </authorList>
    </citation>
    <scope>NUCLEOTIDE SEQUENCE</scope>
    <source>
        <strain evidence="16">ChiW7-2402</strain>
    </source>
</reference>
<comment type="similarity">
    <text evidence="12 13">Belongs to the DnaG primase family.</text>
</comment>
<evidence type="ECO:0000256" key="14">
    <source>
        <dbReference type="PIRSR" id="PIRSR002811-1"/>
    </source>
</evidence>
<evidence type="ECO:0000256" key="5">
    <source>
        <dbReference type="ARBA" id="ARBA00022705"/>
    </source>
</evidence>
<dbReference type="SMART" id="SM00400">
    <property type="entry name" value="ZnF_CHCC"/>
    <property type="match status" value="1"/>
</dbReference>
<dbReference type="Pfam" id="PF01807">
    <property type="entry name" value="Zn_ribbon_DnaG"/>
    <property type="match status" value="1"/>
</dbReference>
<dbReference type="Gene3D" id="1.10.860.10">
    <property type="entry name" value="DNAb Helicase, Chain A"/>
    <property type="match status" value="1"/>
</dbReference>
<dbReference type="GO" id="GO:0000428">
    <property type="term" value="C:DNA-directed RNA polymerase complex"/>
    <property type="evidence" value="ECO:0007669"/>
    <property type="project" value="UniProtKB-KW"/>
</dbReference>
<dbReference type="Pfam" id="PF08275">
    <property type="entry name" value="DNAG_N"/>
    <property type="match status" value="1"/>
</dbReference>
<dbReference type="InterPro" id="IPR002694">
    <property type="entry name" value="Znf_CHC2"/>
</dbReference>
<dbReference type="InterPro" id="IPR016136">
    <property type="entry name" value="DNA_helicase_N/primase_C"/>
</dbReference>
<dbReference type="GO" id="GO:0008270">
    <property type="term" value="F:zinc ion binding"/>
    <property type="evidence" value="ECO:0007669"/>
    <property type="project" value="UniProtKB-UniRule"/>
</dbReference>
<reference evidence="16" key="1">
    <citation type="journal article" date="2021" name="PeerJ">
        <title>Extensive microbial diversity within the chicken gut microbiome revealed by metagenomics and culture.</title>
        <authorList>
            <person name="Gilroy R."/>
            <person name="Ravi A."/>
            <person name="Getino M."/>
            <person name="Pursley I."/>
            <person name="Horton D.L."/>
            <person name="Alikhan N.F."/>
            <person name="Baker D."/>
            <person name="Gharbi K."/>
            <person name="Hall N."/>
            <person name="Watson M."/>
            <person name="Adriaenssens E.M."/>
            <person name="Foster-Nyarko E."/>
            <person name="Jarju S."/>
            <person name="Secka A."/>
            <person name="Antonio M."/>
            <person name="Oren A."/>
            <person name="Chaudhuri R.R."/>
            <person name="La Ragione R."/>
            <person name="Hildebrand F."/>
            <person name="Pallen M.J."/>
        </authorList>
    </citation>
    <scope>NUCLEOTIDE SEQUENCE</scope>
    <source>
        <strain evidence="16">ChiW7-2402</strain>
    </source>
</reference>
<dbReference type="InterPro" id="IPR013264">
    <property type="entry name" value="DNAG_N"/>
</dbReference>
<dbReference type="EMBL" id="DXBB01000034">
    <property type="protein sequence ID" value="HIZ72279.1"/>
    <property type="molecule type" value="Genomic_DNA"/>
</dbReference>
<name>A0A9D2K044_9FIRM</name>
<gene>
    <name evidence="12 16" type="primary">dnaG</name>
    <name evidence="16" type="ORF">H9964_01720</name>
</gene>
<dbReference type="Proteomes" id="UP000824102">
    <property type="component" value="Unassembled WGS sequence"/>
</dbReference>
<comment type="cofactor">
    <cofactor evidence="12 13 14">
        <name>Zn(2+)</name>
        <dbReference type="ChEBI" id="CHEBI:29105"/>
    </cofactor>
    <text evidence="12 13 14">Binds 1 zinc ion per monomer.</text>
</comment>
<keyword evidence="6 12" id="KW-0479">Metal-binding</keyword>
<dbReference type="InterPro" id="IPR019475">
    <property type="entry name" value="DNA_primase_DnaB-bd"/>
</dbReference>
<evidence type="ECO:0000256" key="10">
    <source>
        <dbReference type="ARBA" id="ARBA00023125"/>
    </source>
</evidence>
<dbReference type="InterPro" id="IPR030846">
    <property type="entry name" value="DnaG_bac"/>
</dbReference>
<dbReference type="EC" id="2.7.7.101" evidence="12"/>
<dbReference type="Pfam" id="PF13155">
    <property type="entry name" value="Toprim_2"/>
    <property type="match status" value="1"/>
</dbReference>
<dbReference type="Pfam" id="PF10410">
    <property type="entry name" value="DnaB_bind"/>
    <property type="match status" value="1"/>
</dbReference>
<dbReference type="GO" id="GO:0003677">
    <property type="term" value="F:DNA binding"/>
    <property type="evidence" value="ECO:0007669"/>
    <property type="project" value="UniProtKB-KW"/>
</dbReference>
<dbReference type="SUPFAM" id="SSF56731">
    <property type="entry name" value="DNA primase core"/>
    <property type="match status" value="1"/>
</dbReference>
<keyword evidence="2 12" id="KW-0639">Primosome</keyword>
<keyword evidence="7 12" id="KW-0863">Zinc-finger</keyword>
<evidence type="ECO:0000256" key="13">
    <source>
        <dbReference type="PIRNR" id="PIRNR002811"/>
    </source>
</evidence>
<evidence type="ECO:0000256" key="3">
    <source>
        <dbReference type="ARBA" id="ARBA00022679"/>
    </source>
</evidence>
<dbReference type="PIRSF" id="PIRSF002811">
    <property type="entry name" value="DnaG"/>
    <property type="match status" value="1"/>
</dbReference>
<dbReference type="SUPFAM" id="SSF57783">
    <property type="entry name" value="Zinc beta-ribbon"/>
    <property type="match status" value="1"/>
</dbReference>
<keyword evidence="1 12" id="KW-0240">DNA-directed RNA polymerase</keyword>
<evidence type="ECO:0000256" key="8">
    <source>
        <dbReference type="ARBA" id="ARBA00022833"/>
    </source>
</evidence>
<dbReference type="PROSITE" id="PS50880">
    <property type="entry name" value="TOPRIM"/>
    <property type="match status" value="1"/>
</dbReference>
<dbReference type="InterPro" id="IPR050219">
    <property type="entry name" value="DnaG_primase"/>
</dbReference>
<evidence type="ECO:0000256" key="12">
    <source>
        <dbReference type="HAMAP-Rule" id="MF_00974"/>
    </source>
</evidence>
<keyword evidence="9" id="KW-0460">Magnesium</keyword>
<comment type="domain">
    <text evidence="12">Contains an N-terminal zinc-binding domain, a central core domain that contains the primase activity, and a C-terminal DnaB-binding domain.</text>
</comment>
<evidence type="ECO:0000256" key="9">
    <source>
        <dbReference type="ARBA" id="ARBA00022842"/>
    </source>
</evidence>
<protein>
    <recommendedName>
        <fullName evidence="12 13">DNA primase</fullName>
        <ecNumber evidence="12">2.7.7.101</ecNumber>
    </recommendedName>
</protein>
<dbReference type="PANTHER" id="PTHR30313:SF2">
    <property type="entry name" value="DNA PRIMASE"/>
    <property type="match status" value="1"/>
</dbReference>
<dbReference type="InterPro" id="IPR006171">
    <property type="entry name" value="TOPRIM_dom"/>
</dbReference>